<dbReference type="GO" id="GO:0009228">
    <property type="term" value="P:thiamine biosynthetic process"/>
    <property type="evidence" value="ECO:0007669"/>
    <property type="project" value="InterPro"/>
</dbReference>
<dbReference type="PANTHER" id="PTHR30270">
    <property type="entry name" value="THIAMINE-MONOPHOSPHATE KINASE"/>
    <property type="match status" value="1"/>
</dbReference>
<dbReference type="Gene3D" id="3.30.1330.10">
    <property type="entry name" value="PurM-like, N-terminal domain"/>
    <property type="match status" value="1"/>
</dbReference>
<name>A0A644Z7F9_9ZZZZ</name>
<comment type="caution">
    <text evidence="1">The sequence shown here is derived from an EMBL/GenBank/DDBJ whole genome shotgun (WGS) entry which is preliminary data.</text>
</comment>
<dbReference type="SUPFAM" id="SSF55326">
    <property type="entry name" value="PurM N-terminal domain-like"/>
    <property type="match status" value="1"/>
</dbReference>
<organism evidence="1">
    <name type="scientific">bioreactor metagenome</name>
    <dbReference type="NCBI Taxonomy" id="1076179"/>
    <lineage>
        <taxon>unclassified sequences</taxon>
        <taxon>metagenomes</taxon>
        <taxon>ecological metagenomes</taxon>
    </lineage>
</organism>
<dbReference type="InterPro" id="IPR006283">
    <property type="entry name" value="ThiL-like"/>
</dbReference>
<dbReference type="GO" id="GO:0009030">
    <property type="term" value="F:thiamine-phosphate kinase activity"/>
    <property type="evidence" value="ECO:0007669"/>
    <property type="project" value="UniProtKB-EC"/>
</dbReference>
<keyword evidence="1" id="KW-0808">Transferase</keyword>
<protein>
    <submittedName>
        <fullName evidence="1">Thiamine-monophosphate kinase</fullName>
        <ecNumber evidence="1">2.7.4.16</ecNumber>
    </submittedName>
</protein>
<reference evidence="1" key="1">
    <citation type="submission" date="2019-08" db="EMBL/GenBank/DDBJ databases">
        <authorList>
            <person name="Kucharzyk K."/>
            <person name="Murdoch R.W."/>
            <person name="Higgins S."/>
            <person name="Loffler F."/>
        </authorList>
    </citation>
    <scope>NUCLEOTIDE SEQUENCE</scope>
</reference>
<dbReference type="Gene3D" id="3.90.650.10">
    <property type="entry name" value="PurM-like C-terminal domain"/>
    <property type="match status" value="1"/>
</dbReference>
<dbReference type="EMBL" id="VSSQ01007446">
    <property type="protein sequence ID" value="MPM35951.1"/>
    <property type="molecule type" value="Genomic_DNA"/>
</dbReference>
<dbReference type="InterPro" id="IPR036921">
    <property type="entry name" value="PurM-like_N_sf"/>
</dbReference>
<keyword evidence="1" id="KW-0418">Kinase</keyword>
<dbReference type="InterPro" id="IPR036676">
    <property type="entry name" value="PurM-like_C_sf"/>
</dbReference>
<dbReference type="SUPFAM" id="SSF56042">
    <property type="entry name" value="PurM C-terminal domain-like"/>
    <property type="match status" value="1"/>
</dbReference>
<dbReference type="EC" id="2.7.4.16" evidence="1"/>
<dbReference type="AlphaFoldDB" id="A0A644Z7F9"/>
<accession>A0A644Z7F9</accession>
<dbReference type="PANTHER" id="PTHR30270:SF0">
    <property type="entry name" value="THIAMINE-MONOPHOSPHATE KINASE"/>
    <property type="match status" value="1"/>
</dbReference>
<proteinExistence type="predicted"/>
<sequence>MENQDKKEVKKTQVSDIGRITLIENLLNMVDCSLSDSSSFGGEEGFTWINSHKLFLEGIDFDLTYMPLKYLGYKTVIFSLGPVFAKGYTPDHISVKIGLSKKYFKEDIEEIWLGMKAAIEEFKLKVNSLELLPSLTGLTISISAQGKQKNSTIVQREKCSSGDLICLTGNIGAAYMGLQLLEREKSVFKSTSAQPDLGNYKYILKSYLNPEINKSLIEEINQTGVIPSDGEFLEQGLASAVKMICYRYELGAKIFLDKLPIASETFRMAEEINIDATTAAINGGEDVQFIFIIPLSQYEKIQKELPQFDVIGHLCSPEKGSVLVTPDGLELELKAQGWSK</sequence>
<evidence type="ECO:0000313" key="1">
    <source>
        <dbReference type="EMBL" id="MPM35951.1"/>
    </source>
</evidence>
<gene>
    <name evidence="1" type="primary">thiL_18</name>
    <name evidence="1" type="ORF">SDC9_82545</name>
</gene>